<dbReference type="AlphaFoldDB" id="A0A9D9DLM9"/>
<protein>
    <recommendedName>
        <fullName evidence="11">Phosphatidylserine decarboxylase proenzyme</fullName>
        <ecNumber evidence="11">4.1.1.65</ecNumber>
    </recommendedName>
    <component>
        <recommendedName>
            <fullName evidence="11">Phosphatidylserine decarboxylase alpha chain</fullName>
        </recommendedName>
    </component>
    <component>
        <recommendedName>
            <fullName evidence="11">Phosphatidylserine decarboxylase beta chain</fullName>
        </recommendedName>
    </component>
</protein>
<evidence type="ECO:0000256" key="12">
    <source>
        <dbReference type="SAM" id="Phobius"/>
    </source>
</evidence>
<dbReference type="GO" id="GO:0004609">
    <property type="term" value="F:phosphatidylserine decarboxylase activity"/>
    <property type="evidence" value="ECO:0007669"/>
    <property type="project" value="UniProtKB-UniRule"/>
</dbReference>
<dbReference type="GO" id="GO:0005886">
    <property type="term" value="C:plasma membrane"/>
    <property type="evidence" value="ECO:0007669"/>
    <property type="project" value="UniProtKB-SubCell"/>
</dbReference>
<evidence type="ECO:0000313" key="13">
    <source>
        <dbReference type="EMBL" id="MBO8428365.1"/>
    </source>
</evidence>
<comment type="subunit">
    <text evidence="11">Heterodimer of a large membrane-associated beta subunit and a small pyruvoyl-containing alpha subunit.</text>
</comment>
<feature type="modified residue" description="Pyruvic acid (Ser); by autocatalysis" evidence="11">
    <location>
        <position position="187"/>
    </location>
</feature>
<comment type="subcellular location">
    <subcellularLocation>
        <location evidence="11">Cell membrane</location>
        <topology evidence="11">Peripheral membrane protein</topology>
    </subcellularLocation>
</comment>
<keyword evidence="1 11" id="KW-1003">Cell membrane</keyword>
<comment type="function">
    <text evidence="11">Catalyzes the formation of phosphatidylethanolamine (PtdEtn) from phosphatidylserine (PtdSer).</text>
</comment>
<evidence type="ECO:0000256" key="9">
    <source>
        <dbReference type="ARBA" id="ARBA00023264"/>
    </source>
</evidence>
<feature type="chain" id="PRO_5039768418" description="Phosphatidylserine decarboxylase alpha chain" evidence="11">
    <location>
        <begin position="187"/>
        <end position="222"/>
    </location>
</feature>
<evidence type="ECO:0000256" key="7">
    <source>
        <dbReference type="ARBA" id="ARBA00023209"/>
    </source>
</evidence>
<keyword evidence="6 11" id="KW-0865">Zymogen</keyword>
<keyword evidence="7 11" id="KW-0594">Phospholipid biosynthesis</keyword>
<dbReference type="NCBIfam" id="NF003678">
    <property type="entry name" value="PRK05305.1-2"/>
    <property type="match status" value="1"/>
</dbReference>
<comment type="PTM">
    <text evidence="11">Is synthesized initially as an inactive proenzyme. Formation of the active enzyme involves a self-maturation process in which the active site pyruvoyl group is generated from an internal serine residue via an autocatalytic post-translational modification. Two non-identical subunits are generated from the proenzyme in this reaction, and the pyruvate is formed at the N-terminus of the alpha chain, which is derived from the carboxyl end of the proenzyme. The post-translation cleavage follows an unusual pathway, termed non-hydrolytic serinolysis, in which the side chain hydroxyl group of the serine supplies its oxygen atom to form the C-terminus of the beta chain, while the remainder of the serine residue undergoes an oxidative deamination to produce ammonia and the pyruvoyl prosthetic group on the alpha chain.</text>
</comment>
<keyword evidence="2 11" id="KW-0444">Lipid biosynthesis</keyword>
<dbReference type="InterPro" id="IPR033175">
    <property type="entry name" value="PSD-A"/>
</dbReference>
<gene>
    <name evidence="11" type="primary">psd</name>
    <name evidence="13" type="ORF">IAC68_00315</name>
</gene>
<keyword evidence="10 11" id="KW-0670">Pyruvate</keyword>
<reference evidence="13" key="1">
    <citation type="submission" date="2020-10" db="EMBL/GenBank/DDBJ databases">
        <authorList>
            <person name="Gilroy R."/>
        </authorList>
    </citation>
    <scope>NUCLEOTIDE SEQUENCE</scope>
    <source>
        <strain evidence="13">15467</strain>
    </source>
</reference>
<evidence type="ECO:0000256" key="2">
    <source>
        <dbReference type="ARBA" id="ARBA00022516"/>
    </source>
</evidence>
<name>A0A9D9DLM9_9BACT</name>
<evidence type="ECO:0000256" key="8">
    <source>
        <dbReference type="ARBA" id="ARBA00023239"/>
    </source>
</evidence>
<evidence type="ECO:0000256" key="6">
    <source>
        <dbReference type="ARBA" id="ARBA00023145"/>
    </source>
</evidence>
<comment type="similarity">
    <text evidence="11">Belongs to the phosphatidylserine decarboxylase family. PSD-A subfamily.</text>
</comment>
<dbReference type="InterPro" id="IPR003817">
    <property type="entry name" value="PS_Dcarbxylase"/>
</dbReference>
<keyword evidence="9 11" id="KW-1208">Phospholipid metabolism</keyword>
<evidence type="ECO:0000256" key="10">
    <source>
        <dbReference type="ARBA" id="ARBA00023317"/>
    </source>
</evidence>
<organism evidence="13 14">
    <name type="scientific">Candidatus Egerieousia excrementavium</name>
    <dbReference type="NCBI Taxonomy" id="2840778"/>
    <lineage>
        <taxon>Bacteria</taxon>
        <taxon>Pseudomonadati</taxon>
        <taxon>Bacteroidota</taxon>
        <taxon>Bacteroidia</taxon>
        <taxon>Bacteroidales</taxon>
        <taxon>Candidatus Egerieousia</taxon>
    </lineage>
</organism>
<feature type="site" description="Cleavage (non-hydrolytic); by autocatalysis" evidence="11">
    <location>
        <begin position="186"/>
        <end position="187"/>
    </location>
</feature>
<dbReference type="Pfam" id="PF02666">
    <property type="entry name" value="PS_Dcarbxylase"/>
    <property type="match status" value="1"/>
</dbReference>
<keyword evidence="12" id="KW-1133">Transmembrane helix</keyword>
<dbReference type="HAMAP" id="MF_00664">
    <property type="entry name" value="PS_decarb_PSD_A"/>
    <property type="match status" value="1"/>
</dbReference>
<feature type="chain" id="PRO_5039768419" description="Phosphatidylserine decarboxylase beta chain" evidence="11">
    <location>
        <begin position="1"/>
        <end position="186"/>
    </location>
</feature>
<evidence type="ECO:0000256" key="4">
    <source>
        <dbReference type="ARBA" id="ARBA00023098"/>
    </source>
</evidence>
<evidence type="ECO:0000313" key="14">
    <source>
        <dbReference type="Proteomes" id="UP000823635"/>
    </source>
</evidence>
<dbReference type="EMBL" id="JADINB010000007">
    <property type="protein sequence ID" value="MBO8428365.1"/>
    <property type="molecule type" value="Genomic_DNA"/>
</dbReference>
<dbReference type="PANTHER" id="PTHR35809">
    <property type="entry name" value="ARCHAETIDYLSERINE DECARBOXYLASE PROENZYME-RELATED"/>
    <property type="match status" value="1"/>
</dbReference>
<feature type="active site" description="Schiff-base intermediate with substrate; via pyruvic acid" evidence="11">
    <location>
        <position position="187"/>
    </location>
</feature>
<dbReference type="EC" id="4.1.1.65" evidence="11"/>
<dbReference type="GO" id="GO:0006646">
    <property type="term" value="P:phosphatidylethanolamine biosynthetic process"/>
    <property type="evidence" value="ECO:0007669"/>
    <property type="project" value="UniProtKB-UniRule"/>
</dbReference>
<comment type="pathway">
    <text evidence="11">Phospholipid metabolism; phosphatidylethanolamine biosynthesis; phosphatidylethanolamine from CDP-diacylglycerol: step 2/2.</text>
</comment>
<proteinExistence type="inferred from homology"/>
<sequence length="222" mass="24972">MRIHKEGYGIILKAFIIIAAIVLLFCYIFGWGIAAGVAIACGVLALLFIIRFFRCPKRVALIDEDLVIAPADGKIVIVDRRVENEYLKRECIQVSIFMSIFNVHVNYYPVGGVVRYYKYHPGNYIIANHPKASEKNERTSIAVETGSGTTVLFRQIAGYIARRIVCYAKEEKRANQCDQVGFIKFGSRVDIFLPEDSQIMVKTGDCVSACQTVIAKLPKRQQ</sequence>
<keyword evidence="5 11" id="KW-0472">Membrane</keyword>
<keyword evidence="4 11" id="KW-0443">Lipid metabolism</keyword>
<evidence type="ECO:0000256" key="11">
    <source>
        <dbReference type="HAMAP-Rule" id="MF_00664"/>
    </source>
</evidence>
<evidence type="ECO:0000256" key="5">
    <source>
        <dbReference type="ARBA" id="ARBA00023136"/>
    </source>
</evidence>
<keyword evidence="12" id="KW-0812">Transmembrane</keyword>
<reference evidence="13" key="2">
    <citation type="journal article" date="2021" name="PeerJ">
        <title>Extensive microbial diversity within the chicken gut microbiome revealed by metagenomics and culture.</title>
        <authorList>
            <person name="Gilroy R."/>
            <person name="Ravi A."/>
            <person name="Getino M."/>
            <person name="Pursley I."/>
            <person name="Horton D.L."/>
            <person name="Alikhan N.F."/>
            <person name="Baker D."/>
            <person name="Gharbi K."/>
            <person name="Hall N."/>
            <person name="Watson M."/>
            <person name="Adriaenssens E.M."/>
            <person name="Foster-Nyarko E."/>
            <person name="Jarju S."/>
            <person name="Secka A."/>
            <person name="Antonio M."/>
            <person name="Oren A."/>
            <person name="Chaudhuri R.R."/>
            <person name="La Ragione R."/>
            <person name="Hildebrand F."/>
            <person name="Pallen M.J."/>
        </authorList>
    </citation>
    <scope>NUCLEOTIDE SEQUENCE</scope>
    <source>
        <strain evidence="13">15467</strain>
    </source>
</reference>
<dbReference type="Proteomes" id="UP000823635">
    <property type="component" value="Unassembled WGS sequence"/>
</dbReference>
<comment type="catalytic activity">
    <reaction evidence="11">
        <text>a 1,2-diacyl-sn-glycero-3-phospho-L-serine + H(+) = a 1,2-diacyl-sn-glycero-3-phosphoethanolamine + CO2</text>
        <dbReference type="Rhea" id="RHEA:20828"/>
        <dbReference type="ChEBI" id="CHEBI:15378"/>
        <dbReference type="ChEBI" id="CHEBI:16526"/>
        <dbReference type="ChEBI" id="CHEBI:57262"/>
        <dbReference type="ChEBI" id="CHEBI:64612"/>
        <dbReference type="EC" id="4.1.1.65"/>
    </reaction>
</comment>
<evidence type="ECO:0000256" key="1">
    <source>
        <dbReference type="ARBA" id="ARBA00022475"/>
    </source>
</evidence>
<keyword evidence="3 11" id="KW-0210">Decarboxylase</keyword>
<accession>A0A9D9DLM9</accession>
<evidence type="ECO:0000256" key="3">
    <source>
        <dbReference type="ARBA" id="ARBA00022793"/>
    </source>
</evidence>
<dbReference type="PANTHER" id="PTHR35809:SF1">
    <property type="entry name" value="ARCHAETIDYLSERINE DECARBOXYLASE PROENZYME-RELATED"/>
    <property type="match status" value="1"/>
</dbReference>
<keyword evidence="8 11" id="KW-0456">Lyase</keyword>
<feature type="transmembrane region" description="Helical" evidence="12">
    <location>
        <begin position="7"/>
        <end position="25"/>
    </location>
</feature>
<feature type="transmembrane region" description="Helical" evidence="12">
    <location>
        <begin position="31"/>
        <end position="53"/>
    </location>
</feature>
<comment type="caution">
    <text evidence="13">The sequence shown here is derived from an EMBL/GenBank/DDBJ whole genome shotgun (WGS) entry which is preliminary data.</text>
</comment>
<comment type="cofactor">
    <cofactor evidence="11">
        <name>pyruvate</name>
        <dbReference type="ChEBI" id="CHEBI:15361"/>
    </cofactor>
    <text evidence="11">Binds 1 pyruvoyl group covalently per subunit.</text>
</comment>